<dbReference type="EMBL" id="JAPQKR010000013">
    <property type="protein sequence ID" value="KAJ5202104.1"/>
    <property type="molecule type" value="Genomic_DNA"/>
</dbReference>
<name>A0A9W9MIX1_9EURO</name>
<dbReference type="Proteomes" id="UP001150904">
    <property type="component" value="Unassembled WGS sequence"/>
</dbReference>
<dbReference type="RefSeq" id="XP_058308020.1">
    <property type="nucleotide sequence ID" value="XM_058453829.1"/>
</dbReference>
<evidence type="ECO:0000313" key="4">
    <source>
        <dbReference type="EMBL" id="KAJ5202104.1"/>
    </source>
</evidence>
<dbReference type="PANTHER" id="PTHR24123:SF33">
    <property type="entry name" value="PROTEIN HOS4"/>
    <property type="match status" value="1"/>
</dbReference>
<dbReference type="PROSITE" id="PS50088">
    <property type="entry name" value="ANK_REPEAT"/>
    <property type="match status" value="3"/>
</dbReference>
<gene>
    <name evidence="4" type="ORF">N7498_006767</name>
</gene>
<dbReference type="InterPro" id="IPR002110">
    <property type="entry name" value="Ankyrin_rpt"/>
</dbReference>
<dbReference type="AlphaFoldDB" id="A0A9W9MIX1"/>
<comment type="caution">
    <text evidence="4">The sequence shown here is derived from an EMBL/GenBank/DDBJ whole genome shotgun (WGS) entry which is preliminary data.</text>
</comment>
<dbReference type="OrthoDB" id="426293at2759"/>
<evidence type="ECO:0000256" key="1">
    <source>
        <dbReference type="ARBA" id="ARBA00022737"/>
    </source>
</evidence>
<reference evidence="4" key="2">
    <citation type="journal article" date="2023" name="IMA Fungus">
        <title>Comparative genomic study of the Penicillium genus elucidates a diverse pangenome and 15 lateral gene transfer events.</title>
        <authorList>
            <person name="Petersen C."/>
            <person name="Sorensen T."/>
            <person name="Nielsen M.R."/>
            <person name="Sondergaard T.E."/>
            <person name="Sorensen J.L."/>
            <person name="Fitzpatrick D.A."/>
            <person name="Frisvad J.C."/>
            <person name="Nielsen K.L."/>
        </authorList>
    </citation>
    <scope>NUCLEOTIDE SEQUENCE</scope>
    <source>
        <strain evidence="4">IBT 15544</strain>
    </source>
</reference>
<reference evidence="4" key="1">
    <citation type="submission" date="2022-12" db="EMBL/GenBank/DDBJ databases">
        <authorList>
            <person name="Petersen C."/>
        </authorList>
    </citation>
    <scope>NUCLEOTIDE SEQUENCE</scope>
    <source>
        <strain evidence="4">IBT 15544</strain>
    </source>
</reference>
<dbReference type="SUPFAM" id="SSF48403">
    <property type="entry name" value="Ankyrin repeat"/>
    <property type="match status" value="1"/>
</dbReference>
<dbReference type="InterPro" id="IPR051165">
    <property type="entry name" value="Multifunctional_ANK_Repeat"/>
</dbReference>
<proteinExistence type="predicted"/>
<evidence type="ECO:0000256" key="2">
    <source>
        <dbReference type="ARBA" id="ARBA00023043"/>
    </source>
</evidence>
<organism evidence="4 5">
    <name type="scientific">Penicillium cinerascens</name>
    <dbReference type="NCBI Taxonomy" id="70096"/>
    <lineage>
        <taxon>Eukaryota</taxon>
        <taxon>Fungi</taxon>
        <taxon>Dikarya</taxon>
        <taxon>Ascomycota</taxon>
        <taxon>Pezizomycotina</taxon>
        <taxon>Eurotiomycetes</taxon>
        <taxon>Eurotiomycetidae</taxon>
        <taxon>Eurotiales</taxon>
        <taxon>Aspergillaceae</taxon>
        <taxon>Penicillium</taxon>
    </lineage>
</organism>
<dbReference type="InterPro" id="IPR036770">
    <property type="entry name" value="Ankyrin_rpt-contain_sf"/>
</dbReference>
<sequence length="507" mass="55876">MLLSDLPEELILMIGRRVTSMQSMSALMRTSHQMHRILGEAFYDLTPERMRWRALVWGCQHGFEDLAHAMLQRGGKAIMDDLDFPLKLAARHGYAGIVRLILDSNATFILENYGAIVIAAVRGHADVVRILLEYSAAAEVNVDPRRRCLPWTEFSMALNAALRAGNERIAYILLADNRVRMDALSLEDAARGGNENLLRLCLRSSPYPIGNRISSPVAAAAERGQEATLNLLLGLGFDPNMRDRLLRTPLAVAALYGKENIVKVMLDRGDVLLNAADKYGRSPFHHAAEQGHIAIMNLLLNTKQVNVDCADVNGETPFFYAVAKGKREAAQFLISKGARPDAQNRGGQTSLFKAIEEPSLEMVKWLLATGQVDPESRDLKGQTPLICAVKAGGFPLSVDASGKELKAVDAEREIISLLRHAGPLPSTGHHTRSNAALRVLKHLLSLDQVNPNAQDREGRTALSWAAWKFQLDIVRLLLTTRGVNVNTADNDGWTPLMWVQGTGKPRK</sequence>
<accession>A0A9W9MIX1</accession>
<dbReference type="SMART" id="SM00248">
    <property type="entry name" value="ANK"/>
    <property type="match status" value="9"/>
</dbReference>
<protein>
    <recommendedName>
        <fullName evidence="6">F-box domain-containing protein</fullName>
    </recommendedName>
</protein>
<feature type="repeat" description="ANK" evidence="3">
    <location>
        <begin position="313"/>
        <end position="345"/>
    </location>
</feature>
<keyword evidence="1" id="KW-0677">Repeat</keyword>
<dbReference type="Pfam" id="PF13857">
    <property type="entry name" value="Ank_5"/>
    <property type="match status" value="1"/>
</dbReference>
<evidence type="ECO:0000313" key="5">
    <source>
        <dbReference type="Proteomes" id="UP001150904"/>
    </source>
</evidence>
<keyword evidence="2 3" id="KW-0040">ANK repeat</keyword>
<dbReference type="Pfam" id="PF12796">
    <property type="entry name" value="Ank_2"/>
    <property type="match status" value="3"/>
</dbReference>
<dbReference type="Gene3D" id="1.25.40.20">
    <property type="entry name" value="Ankyrin repeat-containing domain"/>
    <property type="match status" value="4"/>
</dbReference>
<evidence type="ECO:0000256" key="3">
    <source>
        <dbReference type="PROSITE-ProRule" id="PRU00023"/>
    </source>
</evidence>
<dbReference type="PROSITE" id="PS50297">
    <property type="entry name" value="ANK_REP_REGION"/>
    <property type="match status" value="2"/>
</dbReference>
<dbReference type="GeneID" id="83181130"/>
<keyword evidence="5" id="KW-1185">Reference proteome</keyword>
<feature type="repeat" description="ANK" evidence="3">
    <location>
        <begin position="279"/>
        <end position="301"/>
    </location>
</feature>
<dbReference type="PANTHER" id="PTHR24123">
    <property type="entry name" value="ANKYRIN REPEAT-CONTAINING"/>
    <property type="match status" value="1"/>
</dbReference>
<feature type="repeat" description="ANK" evidence="3">
    <location>
        <begin position="457"/>
        <end position="490"/>
    </location>
</feature>
<evidence type="ECO:0008006" key="6">
    <source>
        <dbReference type="Google" id="ProtNLM"/>
    </source>
</evidence>